<dbReference type="PANTHER" id="PTHR15598">
    <property type="entry name" value="ENHANCER OF MRNA-DECAPPING PROTEIN 4"/>
    <property type="match status" value="1"/>
</dbReference>
<feature type="region of interest" description="Disordered" evidence="10">
    <location>
        <begin position="633"/>
        <end position="676"/>
    </location>
</feature>
<feature type="compositionally biased region" description="Low complexity" evidence="10">
    <location>
        <begin position="971"/>
        <end position="987"/>
    </location>
</feature>
<dbReference type="InterPro" id="IPR044938">
    <property type="entry name" value="EDC4_C_sf"/>
</dbReference>
<keyword evidence="8" id="KW-0175">Coiled coil</keyword>
<dbReference type="InterPro" id="IPR036322">
    <property type="entry name" value="WD40_repeat_dom_sf"/>
</dbReference>
<dbReference type="GO" id="GO:0031087">
    <property type="term" value="P:deadenylation-independent decapping of nuclear-transcribed mRNA"/>
    <property type="evidence" value="ECO:0007669"/>
    <property type="project" value="InterPro"/>
</dbReference>
<feature type="compositionally biased region" description="Pro residues" evidence="10">
    <location>
        <begin position="102"/>
        <end position="120"/>
    </location>
</feature>
<name>A0AA88VMH4_9ASTE</name>
<feature type="repeat" description="WD" evidence="9">
    <location>
        <begin position="272"/>
        <end position="314"/>
    </location>
</feature>
<evidence type="ECO:0000259" key="11">
    <source>
        <dbReference type="Pfam" id="PF16529"/>
    </source>
</evidence>
<reference evidence="13" key="1">
    <citation type="submission" date="2022-12" db="EMBL/GenBank/DDBJ databases">
        <title>Draft genome assemblies for two species of Escallonia (Escalloniales).</title>
        <authorList>
            <person name="Chanderbali A."/>
            <person name="Dervinis C."/>
            <person name="Anghel I."/>
            <person name="Soltis D."/>
            <person name="Soltis P."/>
            <person name="Zapata F."/>
        </authorList>
    </citation>
    <scope>NUCLEOTIDE SEQUENCE</scope>
    <source>
        <strain evidence="13">UCBG64.0493</strain>
        <tissue evidence="13">Leaf</tissue>
    </source>
</reference>
<sequence length="1430" mass="154898">MASPGNPNQPGGQQFEMHKFFKPSPPNPITSQNPNTGANLNSPQPLYPPTPYPPSASYPPPTATGIPFSYAPQTSPFHPQFHHYPHQQDHIPNLHHQRSIPFPAPPLQPPPPQNPNPNPTPGARLMALLSAPPSTLEIPQQPTTPMPPPLQPSSSGGSDFLMPMSGPMMPSGPFGPNVNPGAMVHSSPMRMPSSKLPKGRHLVGDQVVYDVDVRLQGEVQPQLEVTPITKYGSDPGLVVGRQIAVNKTYICYGLKLGAIRVLNINTALRSLLKGLAQRVTDMAFFAEDVHLLASASVDGRVYVWKITEGPDEEDKPQITGKIVIAIQIVGEGESVHPRVCWHCHKQEVLVVGIGRSVLRIDTTKVGKGEVYSADDPLKITVDKIIDGVQFVGNHDGEVTDLSMCQWMTTRLVSASVDGTSIKFGGPSEFCNFRSQIKIWEDRRPQPIAVLRPHEGLPVNSVMFLTAPHRPDHIILITGGPLNREIKLWALASEEGWLLPSDSDSWHCTQTLELKSSAIPQVEEAFFNQVVALSQAGLLLLANAKKNAIYAVHLEYGPNPASTRMDYISEFTVTMPILSFTGTSDLLPHGEQIVQVYCVQTQAIQQYALDLSQCLPPPLENMVFEKSDSSVSRDATITEGLPSFESSGGKRTEMSLASTALRPSISESSSDSALNVRHPLGPASVEAVSLPEFPTSSMESKPISVPVVSKVMDVASITSPPLPLSPRLSRKLSGLRSPSSNLEAAHPFNDGGDQKVIQCSVEMDTVHRNLSDVPSLDDNSRRDEKKTAQDDVPTAPNQPIKFKHPTHLVTPSEILMATSSSEINHVSEQRSEGEPTNQDAVIRNDTQNVEVEVKVVGETGLSHNDELGSEGDLQSFDSSNKEKTFYSQASDLGIKMARECGSLPAETLKECRQFDGASGSEAVAQPSTDLEEVQDSAVDSTRKVADSAMPATVQPPVPASKGKKKGKNAQGSGPSSPSPSVFNSTDSSNEPGVSSSIPSAEAAFSQIQAIQEMISQLTSMQKEMQKQMTTMVSVPVTKEGRRLEAALGRSIEKAVKANTDALWARFQEENAKHEKLARDRTQQLTSMIANCMNKDFPAILEKSLKKEMAAVGPAVARAVTPAIEKTVSTMIAEAFQRGVGDKAVNQLEKSVNSKLEATVARQIQSQFQTSGKQALQDALKSNLEASVVPAFEMSCKAMFEQVDASFQKGMFEHTSATQQQFESTHSPLALALRDAISSASSMTQSLSSELADGQRKLIALAIAGASSNAGNPLVSQLSNGPLGGFHEKIEAPLDPTKELSRLIYEHKYEEAFTAALQRSDVSIVSWLCSQVDLQRILMANTMPLSQGVLLSLLQQLACDISMDSARKLMWMQDVAAAIKADNPMIAMHVRPIFEQVYQIVNNHLSLPTTTTAEIASIRIVVRIIEATLRNS</sequence>
<feature type="compositionally biased region" description="Pro residues" evidence="10">
    <location>
        <begin position="142"/>
        <end position="151"/>
    </location>
</feature>
<feature type="compositionally biased region" description="Pro residues" evidence="10">
    <location>
        <begin position="45"/>
        <end position="62"/>
    </location>
</feature>
<comment type="caution">
    <text evidence="13">The sequence shown here is derived from an EMBL/GenBank/DDBJ whole genome shotgun (WGS) entry which is preliminary data.</text>
</comment>
<dbReference type="PROSITE" id="PS50082">
    <property type="entry name" value="WD_REPEATS_2"/>
    <property type="match status" value="1"/>
</dbReference>
<evidence type="ECO:0000256" key="4">
    <source>
        <dbReference type="ARBA" id="ARBA00022553"/>
    </source>
</evidence>
<dbReference type="GO" id="GO:0000932">
    <property type="term" value="C:P-body"/>
    <property type="evidence" value="ECO:0007669"/>
    <property type="project" value="UniProtKB-SubCell"/>
</dbReference>
<comment type="similarity">
    <text evidence="2">Belongs to the WD repeat EDC4 family.</text>
</comment>
<feature type="compositionally biased region" description="Polar residues" evidence="10">
    <location>
        <begin position="1"/>
        <end position="12"/>
    </location>
</feature>
<dbReference type="GO" id="GO:0006397">
    <property type="term" value="P:mRNA processing"/>
    <property type="evidence" value="ECO:0007669"/>
    <property type="project" value="UniProtKB-KW"/>
</dbReference>
<feature type="compositionally biased region" description="Polar residues" evidence="10">
    <location>
        <begin position="29"/>
        <end position="41"/>
    </location>
</feature>
<feature type="domain" description="Enhancer of mRNA-decapping protein 4 WD40 repeat region" evidence="11">
    <location>
        <begin position="225"/>
        <end position="553"/>
    </location>
</feature>
<proteinExistence type="inferred from homology"/>
<feature type="region of interest" description="Disordered" evidence="10">
    <location>
        <begin position="1"/>
        <end position="156"/>
    </location>
</feature>
<dbReference type="Proteomes" id="UP001188597">
    <property type="component" value="Unassembled WGS sequence"/>
</dbReference>
<dbReference type="InterPro" id="IPR032401">
    <property type="entry name" value="EDC4_WD40"/>
</dbReference>
<dbReference type="SUPFAM" id="SSF50978">
    <property type="entry name" value="WD40 repeat-like"/>
    <property type="match status" value="1"/>
</dbReference>
<keyword evidence="6" id="KW-0507">mRNA processing</keyword>
<feature type="region of interest" description="Disordered" evidence="10">
    <location>
        <begin position="767"/>
        <end position="803"/>
    </location>
</feature>
<feature type="domain" description="Enhancer of mRNA-decapping protein 4 C-terminal" evidence="12">
    <location>
        <begin position="1300"/>
        <end position="1405"/>
    </location>
</feature>
<evidence type="ECO:0000256" key="7">
    <source>
        <dbReference type="ARBA" id="ARBA00022737"/>
    </source>
</evidence>
<evidence type="ECO:0000256" key="3">
    <source>
        <dbReference type="ARBA" id="ARBA00022490"/>
    </source>
</evidence>
<evidence type="ECO:0000256" key="2">
    <source>
        <dbReference type="ARBA" id="ARBA00009639"/>
    </source>
</evidence>
<dbReference type="InterPro" id="IPR001680">
    <property type="entry name" value="WD40_rpt"/>
</dbReference>
<keyword evidence="3" id="KW-0963">Cytoplasm</keyword>
<dbReference type="Gene3D" id="2.130.10.10">
    <property type="entry name" value="YVTN repeat-like/Quinoprotein amine dehydrogenase"/>
    <property type="match status" value="1"/>
</dbReference>
<evidence type="ECO:0000256" key="5">
    <source>
        <dbReference type="ARBA" id="ARBA00022574"/>
    </source>
</evidence>
<evidence type="ECO:0008006" key="15">
    <source>
        <dbReference type="Google" id="ProtNLM"/>
    </source>
</evidence>
<keyword evidence="5 9" id="KW-0853">WD repeat</keyword>
<organism evidence="13 14">
    <name type="scientific">Escallonia herrerae</name>
    <dbReference type="NCBI Taxonomy" id="1293975"/>
    <lineage>
        <taxon>Eukaryota</taxon>
        <taxon>Viridiplantae</taxon>
        <taxon>Streptophyta</taxon>
        <taxon>Embryophyta</taxon>
        <taxon>Tracheophyta</taxon>
        <taxon>Spermatophyta</taxon>
        <taxon>Magnoliopsida</taxon>
        <taxon>eudicotyledons</taxon>
        <taxon>Gunneridae</taxon>
        <taxon>Pentapetalae</taxon>
        <taxon>asterids</taxon>
        <taxon>campanulids</taxon>
        <taxon>Escalloniales</taxon>
        <taxon>Escalloniaceae</taxon>
        <taxon>Escallonia</taxon>
    </lineage>
</organism>
<dbReference type="FunFam" id="1.10.220.100:FF:000001">
    <property type="entry name" value="Enhancer of mRNA-decapping protein 4"/>
    <property type="match status" value="1"/>
</dbReference>
<dbReference type="FunFam" id="2.130.10.10:FF:000232">
    <property type="entry name" value="enhancer of mRNA-decapping protein 4"/>
    <property type="match status" value="1"/>
</dbReference>
<dbReference type="Pfam" id="PF21289">
    <property type="entry name" value="EDC4_C"/>
    <property type="match status" value="1"/>
</dbReference>
<dbReference type="InterPro" id="IPR049404">
    <property type="entry name" value="EDC4_C"/>
</dbReference>
<dbReference type="SMART" id="SM00320">
    <property type="entry name" value="WD40"/>
    <property type="match status" value="3"/>
</dbReference>
<keyword evidence="7" id="KW-0677">Repeat</keyword>
<protein>
    <recommendedName>
        <fullName evidence="15">Enhancer of mRNA-decapping protein 4</fullName>
    </recommendedName>
</protein>
<dbReference type="InterPro" id="IPR015943">
    <property type="entry name" value="WD40/YVTN_repeat-like_dom_sf"/>
</dbReference>
<feature type="compositionally biased region" description="Low complexity" evidence="10">
    <location>
        <begin position="724"/>
        <end position="739"/>
    </location>
</feature>
<dbReference type="Pfam" id="PF16529">
    <property type="entry name" value="Ge1_WD40"/>
    <property type="match status" value="1"/>
</dbReference>
<dbReference type="InterPro" id="IPR045152">
    <property type="entry name" value="EDC4-like"/>
</dbReference>
<keyword evidence="4" id="KW-0597">Phosphoprotein</keyword>
<keyword evidence="14" id="KW-1185">Reference proteome</keyword>
<evidence type="ECO:0000259" key="12">
    <source>
        <dbReference type="Pfam" id="PF21289"/>
    </source>
</evidence>
<accession>A0AA88VMH4</accession>
<evidence type="ECO:0000256" key="10">
    <source>
        <dbReference type="SAM" id="MobiDB-lite"/>
    </source>
</evidence>
<feature type="region of interest" description="Disordered" evidence="10">
    <location>
        <begin position="918"/>
        <end position="998"/>
    </location>
</feature>
<evidence type="ECO:0000256" key="8">
    <source>
        <dbReference type="ARBA" id="ARBA00023054"/>
    </source>
</evidence>
<comment type="subcellular location">
    <subcellularLocation>
        <location evidence="1">Cytoplasm</location>
        <location evidence="1">P-body</location>
    </subcellularLocation>
</comment>
<dbReference type="EMBL" id="JAVXUP010001491">
    <property type="protein sequence ID" value="KAK3010987.1"/>
    <property type="molecule type" value="Genomic_DNA"/>
</dbReference>
<feature type="compositionally biased region" description="Polar residues" evidence="10">
    <location>
        <begin position="988"/>
        <end position="997"/>
    </location>
</feature>
<evidence type="ECO:0000256" key="1">
    <source>
        <dbReference type="ARBA" id="ARBA00004201"/>
    </source>
</evidence>
<evidence type="ECO:0000313" key="14">
    <source>
        <dbReference type="Proteomes" id="UP001188597"/>
    </source>
</evidence>
<evidence type="ECO:0000313" key="13">
    <source>
        <dbReference type="EMBL" id="KAK3010987.1"/>
    </source>
</evidence>
<feature type="compositionally biased region" description="Basic and acidic residues" evidence="10">
    <location>
        <begin position="777"/>
        <end position="788"/>
    </location>
</feature>
<dbReference type="Gene3D" id="1.10.220.100">
    <property type="entry name" value="conserved c-terminal region of ge- 1"/>
    <property type="match status" value="1"/>
</dbReference>
<evidence type="ECO:0000256" key="9">
    <source>
        <dbReference type="PROSITE-ProRule" id="PRU00221"/>
    </source>
</evidence>
<feature type="region of interest" description="Disordered" evidence="10">
    <location>
        <begin position="717"/>
        <end position="752"/>
    </location>
</feature>
<dbReference type="PANTHER" id="PTHR15598:SF5">
    <property type="entry name" value="ENHANCER OF MRNA-DECAPPING PROTEIN 4"/>
    <property type="match status" value="1"/>
</dbReference>
<evidence type="ECO:0000256" key="6">
    <source>
        <dbReference type="ARBA" id="ARBA00022664"/>
    </source>
</evidence>
<gene>
    <name evidence="13" type="ORF">RJ639_012924</name>
</gene>